<dbReference type="PANTHER" id="PTHR19384">
    <property type="entry name" value="NITRIC OXIDE SYNTHASE-RELATED"/>
    <property type="match status" value="1"/>
</dbReference>
<evidence type="ECO:0000259" key="5">
    <source>
        <dbReference type="PROSITE" id="PS50902"/>
    </source>
</evidence>
<organism evidence="6 7">
    <name type="scientific">Saccharobesus litoralis</name>
    <dbReference type="NCBI Taxonomy" id="2172099"/>
    <lineage>
        <taxon>Bacteria</taxon>
        <taxon>Pseudomonadati</taxon>
        <taxon>Pseudomonadota</taxon>
        <taxon>Gammaproteobacteria</taxon>
        <taxon>Alteromonadales</taxon>
        <taxon>Alteromonadaceae</taxon>
        <taxon>Saccharobesus</taxon>
    </lineage>
</organism>
<dbReference type="EMBL" id="CP026604">
    <property type="protein sequence ID" value="AWB67642.1"/>
    <property type="molecule type" value="Genomic_DNA"/>
</dbReference>
<dbReference type="PRINTS" id="PR00369">
    <property type="entry name" value="FLAVODOXIN"/>
</dbReference>
<accession>A0A2S0VTZ2</accession>
<dbReference type="KEGG" id="cate:C2869_14885"/>
<dbReference type="AlphaFoldDB" id="A0A2S0VTZ2"/>
<dbReference type="InterPro" id="IPR001094">
    <property type="entry name" value="Flavdoxin-like"/>
</dbReference>
<dbReference type="RefSeq" id="WP_108603695.1">
    <property type="nucleotide sequence ID" value="NZ_CP026604.1"/>
</dbReference>
<sequence length="149" mass="16090">MNKVAILVGSVYGAAEELGEYIAGELADNTITQVFTDAALADVLSYAPTVWVVVTSTTGLGDIPDNLLGLFEEMKTEFPDLSHAKYAVVAMGDSTYVDSYCGAGKKFDELLKQLTAKPLQDRLEIDACETMDPVDYAQGWVKDLAVNID</sequence>
<dbReference type="InterPro" id="IPR029039">
    <property type="entry name" value="Flavoprotein-like_sf"/>
</dbReference>
<name>A0A2S0VTZ2_9ALTE</name>
<evidence type="ECO:0000256" key="4">
    <source>
        <dbReference type="ARBA" id="ARBA00022982"/>
    </source>
</evidence>
<gene>
    <name evidence="6" type="ORF">C2869_14885</name>
</gene>
<keyword evidence="2" id="KW-0285">Flavoprotein</keyword>
<keyword evidence="7" id="KW-1185">Reference proteome</keyword>
<dbReference type="OrthoDB" id="359268at2"/>
<dbReference type="InterPro" id="IPR008254">
    <property type="entry name" value="Flavodoxin/NO_synth"/>
</dbReference>
<dbReference type="PANTHER" id="PTHR19384:SF128">
    <property type="entry name" value="NADPH OXIDOREDUCTASE A"/>
    <property type="match status" value="1"/>
</dbReference>
<dbReference type="Pfam" id="PF00258">
    <property type="entry name" value="Flavodoxin_1"/>
    <property type="match status" value="1"/>
</dbReference>
<evidence type="ECO:0000313" key="7">
    <source>
        <dbReference type="Proteomes" id="UP000244441"/>
    </source>
</evidence>
<protein>
    <recommendedName>
        <fullName evidence="5">Flavodoxin-like domain-containing protein</fullName>
    </recommendedName>
</protein>
<proteinExistence type="predicted"/>
<evidence type="ECO:0000256" key="2">
    <source>
        <dbReference type="ARBA" id="ARBA00022630"/>
    </source>
</evidence>
<reference evidence="6 7" key="1">
    <citation type="submission" date="2018-01" db="EMBL/GenBank/DDBJ databases">
        <title>Genome sequence of a Cantenovulum-like bacteria.</title>
        <authorList>
            <person name="Tan W.R."/>
            <person name="Lau N.-S."/>
            <person name="Go F."/>
            <person name="Amirul A.-A.A."/>
        </authorList>
    </citation>
    <scope>NUCLEOTIDE SEQUENCE [LARGE SCALE GENOMIC DNA]</scope>
    <source>
        <strain evidence="6 7">CCB-QB4</strain>
    </source>
</reference>
<dbReference type="GO" id="GO:0050660">
    <property type="term" value="F:flavin adenine dinucleotide binding"/>
    <property type="evidence" value="ECO:0007669"/>
    <property type="project" value="TreeGrafter"/>
</dbReference>
<feature type="domain" description="Flavodoxin-like" evidence="5">
    <location>
        <begin position="4"/>
        <end position="145"/>
    </location>
</feature>
<evidence type="ECO:0000256" key="3">
    <source>
        <dbReference type="ARBA" id="ARBA00022643"/>
    </source>
</evidence>
<dbReference type="Gene3D" id="3.40.50.360">
    <property type="match status" value="1"/>
</dbReference>
<keyword evidence="3" id="KW-0288">FMN</keyword>
<keyword evidence="4" id="KW-0249">Electron transport</keyword>
<dbReference type="Proteomes" id="UP000244441">
    <property type="component" value="Chromosome"/>
</dbReference>
<comment type="cofactor">
    <cofactor evidence="1">
        <name>FMN</name>
        <dbReference type="ChEBI" id="CHEBI:58210"/>
    </cofactor>
</comment>
<dbReference type="PROSITE" id="PS50902">
    <property type="entry name" value="FLAVODOXIN_LIKE"/>
    <property type="match status" value="1"/>
</dbReference>
<dbReference type="GO" id="GO:0010181">
    <property type="term" value="F:FMN binding"/>
    <property type="evidence" value="ECO:0007669"/>
    <property type="project" value="InterPro"/>
</dbReference>
<dbReference type="GO" id="GO:0016491">
    <property type="term" value="F:oxidoreductase activity"/>
    <property type="evidence" value="ECO:0007669"/>
    <property type="project" value="TreeGrafter"/>
</dbReference>
<keyword evidence="4" id="KW-0813">Transport</keyword>
<evidence type="ECO:0000313" key="6">
    <source>
        <dbReference type="EMBL" id="AWB67642.1"/>
    </source>
</evidence>
<dbReference type="GO" id="GO:0005829">
    <property type="term" value="C:cytosol"/>
    <property type="evidence" value="ECO:0007669"/>
    <property type="project" value="TreeGrafter"/>
</dbReference>
<dbReference type="SUPFAM" id="SSF52218">
    <property type="entry name" value="Flavoproteins"/>
    <property type="match status" value="1"/>
</dbReference>
<evidence type="ECO:0000256" key="1">
    <source>
        <dbReference type="ARBA" id="ARBA00001917"/>
    </source>
</evidence>